<dbReference type="PROSITE" id="PS50294">
    <property type="entry name" value="WD_REPEATS_REGION"/>
    <property type="match status" value="1"/>
</dbReference>
<dbReference type="Proteomes" id="UP000023152">
    <property type="component" value="Unassembled WGS sequence"/>
</dbReference>
<evidence type="ECO:0000256" key="1">
    <source>
        <dbReference type="ARBA" id="ARBA00022574"/>
    </source>
</evidence>
<dbReference type="InterPro" id="IPR036322">
    <property type="entry name" value="WD40_repeat_dom_sf"/>
</dbReference>
<evidence type="ECO:0000256" key="3">
    <source>
        <dbReference type="PROSITE-ProRule" id="PRU00221"/>
    </source>
</evidence>
<keyword evidence="2" id="KW-0677">Repeat</keyword>
<dbReference type="InterPro" id="IPR020472">
    <property type="entry name" value="WD40_PAC1"/>
</dbReference>
<dbReference type="SUPFAM" id="SSF50978">
    <property type="entry name" value="WD40 repeat-like"/>
    <property type="match status" value="1"/>
</dbReference>
<evidence type="ECO:0000313" key="4">
    <source>
        <dbReference type="EMBL" id="ETO00030.1"/>
    </source>
</evidence>
<keyword evidence="5" id="KW-1185">Reference proteome</keyword>
<sequence length="142" mass="16160">GSGDYTIRLWDVETSKLLHIFNGHNHTVTCVDISPLQSNNKNNNFGVICGNGYTICSGSCDNTIRVWDIETTKQLIVFKEHEHWISSVKYGLNELKNIGCANTILSGSYDNSVRLWDIRSRKQIQIFNGHTDYVTCVEYLPF</sequence>
<feature type="non-terminal residue" evidence="4">
    <location>
        <position position="1"/>
    </location>
</feature>
<dbReference type="PROSITE" id="PS50082">
    <property type="entry name" value="WD_REPEATS_2"/>
    <property type="match status" value="3"/>
</dbReference>
<dbReference type="AlphaFoldDB" id="X6LH19"/>
<dbReference type="PROSITE" id="PS00678">
    <property type="entry name" value="WD_REPEATS_1"/>
    <property type="match status" value="2"/>
</dbReference>
<dbReference type="EMBL" id="ASPP01042203">
    <property type="protein sequence ID" value="ETO00030.1"/>
    <property type="molecule type" value="Genomic_DNA"/>
</dbReference>
<name>X6LH19_RETFI</name>
<dbReference type="OrthoDB" id="1930760at2759"/>
<evidence type="ECO:0000313" key="5">
    <source>
        <dbReference type="Proteomes" id="UP000023152"/>
    </source>
</evidence>
<proteinExistence type="predicted"/>
<dbReference type="InterPro" id="IPR015943">
    <property type="entry name" value="WD40/YVTN_repeat-like_dom_sf"/>
</dbReference>
<feature type="repeat" description="WD" evidence="3">
    <location>
        <begin position="51"/>
        <end position="77"/>
    </location>
</feature>
<feature type="repeat" description="WD" evidence="3">
    <location>
        <begin position="1"/>
        <end position="20"/>
    </location>
</feature>
<evidence type="ECO:0000256" key="2">
    <source>
        <dbReference type="ARBA" id="ARBA00022737"/>
    </source>
</evidence>
<dbReference type="PANTHER" id="PTHR22847:SF637">
    <property type="entry name" value="WD REPEAT DOMAIN 5B"/>
    <property type="match status" value="1"/>
</dbReference>
<keyword evidence="1 3" id="KW-0853">WD repeat</keyword>
<comment type="caution">
    <text evidence="4">The sequence shown here is derived from an EMBL/GenBank/DDBJ whole genome shotgun (WGS) entry which is preliminary data.</text>
</comment>
<reference evidence="4 5" key="1">
    <citation type="journal article" date="2013" name="Curr. Biol.">
        <title>The Genome of the Foraminiferan Reticulomyxa filosa.</title>
        <authorList>
            <person name="Glockner G."/>
            <person name="Hulsmann N."/>
            <person name="Schleicher M."/>
            <person name="Noegel A.A."/>
            <person name="Eichinger L."/>
            <person name="Gallinger C."/>
            <person name="Pawlowski J."/>
            <person name="Sierra R."/>
            <person name="Euteneuer U."/>
            <person name="Pillet L."/>
            <person name="Moustafa A."/>
            <person name="Platzer M."/>
            <person name="Groth M."/>
            <person name="Szafranski K."/>
            <person name="Schliwa M."/>
        </authorList>
    </citation>
    <scope>NUCLEOTIDE SEQUENCE [LARGE SCALE GENOMIC DNA]</scope>
</reference>
<dbReference type="SMART" id="SM00320">
    <property type="entry name" value="WD40"/>
    <property type="match status" value="2"/>
</dbReference>
<accession>X6LH19</accession>
<dbReference type="PRINTS" id="PR00320">
    <property type="entry name" value="GPROTEINBRPT"/>
</dbReference>
<dbReference type="InterPro" id="IPR019775">
    <property type="entry name" value="WD40_repeat_CS"/>
</dbReference>
<gene>
    <name evidence="4" type="ORF">RFI_37429</name>
</gene>
<protein>
    <submittedName>
        <fullName evidence="4">Uncharacterized protein</fullName>
    </submittedName>
</protein>
<dbReference type="PANTHER" id="PTHR22847">
    <property type="entry name" value="WD40 REPEAT PROTEIN"/>
    <property type="match status" value="1"/>
</dbReference>
<dbReference type="Pfam" id="PF00400">
    <property type="entry name" value="WD40"/>
    <property type="match status" value="3"/>
</dbReference>
<feature type="non-terminal residue" evidence="4">
    <location>
        <position position="142"/>
    </location>
</feature>
<dbReference type="Gene3D" id="2.130.10.10">
    <property type="entry name" value="YVTN repeat-like/Quinoprotein amine dehydrogenase"/>
    <property type="match status" value="2"/>
</dbReference>
<dbReference type="GO" id="GO:1990234">
    <property type="term" value="C:transferase complex"/>
    <property type="evidence" value="ECO:0007669"/>
    <property type="project" value="UniProtKB-ARBA"/>
</dbReference>
<organism evidence="4 5">
    <name type="scientific">Reticulomyxa filosa</name>
    <dbReference type="NCBI Taxonomy" id="46433"/>
    <lineage>
        <taxon>Eukaryota</taxon>
        <taxon>Sar</taxon>
        <taxon>Rhizaria</taxon>
        <taxon>Retaria</taxon>
        <taxon>Foraminifera</taxon>
        <taxon>Monothalamids</taxon>
        <taxon>Reticulomyxidae</taxon>
        <taxon>Reticulomyxa</taxon>
    </lineage>
</organism>
<feature type="repeat" description="WD" evidence="3">
    <location>
        <begin position="78"/>
        <end position="126"/>
    </location>
</feature>
<dbReference type="InterPro" id="IPR001680">
    <property type="entry name" value="WD40_rpt"/>
</dbReference>